<accession>A0A835PIX2</accession>
<reference evidence="1 2" key="1">
    <citation type="journal article" date="2020" name="Nat. Food">
        <title>A phased Vanilla planifolia genome enables genetic improvement of flavour and production.</title>
        <authorList>
            <person name="Hasing T."/>
            <person name="Tang H."/>
            <person name="Brym M."/>
            <person name="Khazi F."/>
            <person name="Huang T."/>
            <person name="Chambers A.H."/>
        </authorList>
    </citation>
    <scope>NUCLEOTIDE SEQUENCE [LARGE SCALE GENOMIC DNA]</scope>
    <source>
        <tissue evidence="1">Leaf</tissue>
    </source>
</reference>
<sequence length="58" mass="7030">MSLPVCYRLIYEVIRWKRERNHVRSQEYRYCMRRSSVWAEPGSSEGVFDNNVFPKICS</sequence>
<dbReference type="EMBL" id="JADCNL010000014">
    <property type="protein sequence ID" value="KAG0453255.1"/>
    <property type="molecule type" value="Genomic_DNA"/>
</dbReference>
<name>A0A835PIX2_VANPL</name>
<evidence type="ECO:0000313" key="2">
    <source>
        <dbReference type="Proteomes" id="UP000636800"/>
    </source>
</evidence>
<gene>
    <name evidence="1" type="ORF">HPP92_025919</name>
</gene>
<dbReference type="AlphaFoldDB" id="A0A835PIX2"/>
<protein>
    <submittedName>
        <fullName evidence="1">Uncharacterized protein</fullName>
    </submittedName>
</protein>
<organism evidence="1 2">
    <name type="scientific">Vanilla planifolia</name>
    <name type="common">Vanilla</name>
    <dbReference type="NCBI Taxonomy" id="51239"/>
    <lineage>
        <taxon>Eukaryota</taxon>
        <taxon>Viridiplantae</taxon>
        <taxon>Streptophyta</taxon>
        <taxon>Embryophyta</taxon>
        <taxon>Tracheophyta</taxon>
        <taxon>Spermatophyta</taxon>
        <taxon>Magnoliopsida</taxon>
        <taxon>Liliopsida</taxon>
        <taxon>Asparagales</taxon>
        <taxon>Orchidaceae</taxon>
        <taxon>Vanilloideae</taxon>
        <taxon>Vanilleae</taxon>
        <taxon>Vanilla</taxon>
    </lineage>
</organism>
<proteinExistence type="predicted"/>
<comment type="caution">
    <text evidence="1">The sequence shown here is derived from an EMBL/GenBank/DDBJ whole genome shotgun (WGS) entry which is preliminary data.</text>
</comment>
<keyword evidence="2" id="KW-1185">Reference proteome</keyword>
<dbReference type="Proteomes" id="UP000636800">
    <property type="component" value="Unassembled WGS sequence"/>
</dbReference>
<dbReference type="OrthoDB" id="683337at2759"/>
<evidence type="ECO:0000313" key="1">
    <source>
        <dbReference type="EMBL" id="KAG0453255.1"/>
    </source>
</evidence>